<dbReference type="EMBL" id="QBQB01000071">
    <property type="protein sequence ID" value="PUD42726.1"/>
    <property type="molecule type" value="Genomic_DNA"/>
</dbReference>
<dbReference type="InterPro" id="IPR036390">
    <property type="entry name" value="WH_DNA-bd_sf"/>
</dbReference>
<dbReference type="AlphaFoldDB" id="A0A2T6SXF3"/>
<gene>
    <name evidence="1" type="ORF">C2R92_01470</name>
</gene>
<sequence>MEQEKLQPIDLEVLNALYKKAYLPKTADKISTDLNIDYYYTLKIFKKLEVKGLCTQWAVNKKRECEKKNNYFKVCLLNDLGKELCAYLKALKTAKNKRKAQQ</sequence>
<evidence type="ECO:0000313" key="1">
    <source>
        <dbReference type="EMBL" id="PUD42726.1"/>
    </source>
</evidence>
<dbReference type="RefSeq" id="WP_108273404.1">
    <property type="nucleotide sequence ID" value="NZ_QBQB01000071.1"/>
</dbReference>
<name>A0A2T6SXF3_HELPX</name>
<dbReference type="Proteomes" id="UP000244660">
    <property type="component" value="Unassembled WGS sequence"/>
</dbReference>
<dbReference type="SUPFAM" id="SSF46785">
    <property type="entry name" value="Winged helix' DNA-binding domain"/>
    <property type="match status" value="1"/>
</dbReference>
<evidence type="ECO:0000313" key="2">
    <source>
        <dbReference type="Proteomes" id="UP000244660"/>
    </source>
</evidence>
<dbReference type="InterPro" id="IPR036388">
    <property type="entry name" value="WH-like_DNA-bd_sf"/>
</dbReference>
<proteinExistence type="predicted"/>
<evidence type="ECO:0008006" key="3">
    <source>
        <dbReference type="Google" id="ProtNLM"/>
    </source>
</evidence>
<organism evidence="1 2">
    <name type="scientific">Helicobacter pylori</name>
    <name type="common">Campylobacter pylori</name>
    <dbReference type="NCBI Taxonomy" id="210"/>
    <lineage>
        <taxon>Bacteria</taxon>
        <taxon>Pseudomonadati</taxon>
        <taxon>Campylobacterota</taxon>
        <taxon>Epsilonproteobacteria</taxon>
        <taxon>Campylobacterales</taxon>
        <taxon>Helicobacteraceae</taxon>
        <taxon>Helicobacter</taxon>
    </lineage>
</organism>
<protein>
    <recommendedName>
        <fullName evidence="3">Hac prophage II protein</fullName>
    </recommendedName>
</protein>
<reference evidence="1 2" key="1">
    <citation type="submission" date="2018-01" db="EMBL/GenBank/DDBJ databases">
        <title>Helicobacter pylori genome-wide association study shows promise for predicting gastric cancer risk.</title>
        <authorList>
            <person name="Berthenet E."/>
            <person name="Yahara K."/>
            <person name="Thorell K."/>
            <person name="Pascoe B."/>
            <person name="Meric G."/>
            <person name="Mikhail J.M."/>
            <person name="Engstrand L."/>
            <person name="Enroth H."/>
            <person name="Burette A."/>
            <person name="Megraud F."/>
            <person name="Atherton J."/>
            <person name="Smith S."/>
            <person name="Wilkinson T.S."/>
            <person name="Hitchings M.D."/>
            <person name="Falush D."/>
            <person name="Sheppard S.K."/>
        </authorList>
    </citation>
    <scope>NUCLEOTIDE SEQUENCE [LARGE SCALE GENOMIC DNA]</scope>
    <source>
        <strain evidence="1 2">462</strain>
    </source>
</reference>
<accession>A0A2T6SXF3</accession>
<dbReference type="Gene3D" id="1.10.10.10">
    <property type="entry name" value="Winged helix-like DNA-binding domain superfamily/Winged helix DNA-binding domain"/>
    <property type="match status" value="1"/>
</dbReference>
<comment type="caution">
    <text evidence="1">The sequence shown here is derived from an EMBL/GenBank/DDBJ whole genome shotgun (WGS) entry which is preliminary data.</text>
</comment>